<evidence type="ECO:0000313" key="4">
    <source>
        <dbReference type="Proteomes" id="UP001305702"/>
    </source>
</evidence>
<evidence type="ECO:0000313" key="3">
    <source>
        <dbReference type="EMBL" id="WNQ13497.1"/>
    </source>
</evidence>
<dbReference type="InterPro" id="IPR029063">
    <property type="entry name" value="SAM-dependent_MTases_sf"/>
</dbReference>
<gene>
    <name evidence="3" type="ORF">MJA45_10900</name>
</gene>
<dbReference type="PANTHER" id="PTHR12049:SF7">
    <property type="entry name" value="PROTEIN ARGININE METHYLTRANSFERASE NDUFAF7, MITOCHONDRIAL"/>
    <property type="match status" value="1"/>
</dbReference>
<proteinExistence type="predicted"/>
<dbReference type="Pfam" id="PF02636">
    <property type="entry name" value="Methyltransf_28"/>
    <property type="match status" value="1"/>
</dbReference>
<protein>
    <submittedName>
        <fullName evidence="3">SAM-dependent methyltransferase</fullName>
        <ecNumber evidence="3">2.1.1.-</ecNumber>
    </submittedName>
</protein>
<dbReference type="GO" id="GO:0035243">
    <property type="term" value="F:protein-arginine omega-N symmetric methyltransferase activity"/>
    <property type="evidence" value="ECO:0007669"/>
    <property type="project" value="TreeGrafter"/>
</dbReference>
<keyword evidence="4" id="KW-1185">Reference proteome</keyword>
<dbReference type="Proteomes" id="UP001305702">
    <property type="component" value="Chromosome"/>
</dbReference>
<dbReference type="EMBL" id="CP130318">
    <property type="protein sequence ID" value="WNQ13497.1"/>
    <property type="molecule type" value="Genomic_DNA"/>
</dbReference>
<sequence>MKNLPLMPLMAKIRQHLADQPDKVLSFHDYMALCLYDPEDGYYMKEQVKVGKEGDFYTSASLGEFMGEMIARQYLRFQLEGERPLPVVEWGGGTGEMAKHFLDAVERLNPVVYQGLAYWLVEKSPYHRAMQQKTLRRHAMHTQWGGPEEGGGLPCRAFVFSNELLDAFPVHRVRMERGEWKELYVAWDSGKECLVEREGPCTPAVREYLDQEGIRLLEGQTAEVNLQARSWVKEQASRLEEGVLLTIDYGDTAEELYSSHRMNGTLLCYRGHLAYDDPFRFPGEQDMTSHVNFTACIRAGKEGGIQQETLRTQKEFLVDNGLLELMADHSSPDPFGPEARRNRAIRQLLLSDGMSELFKVLLQTKGLSLA</sequence>
<dbReference type="KEGG" id="paun:MJA45_10900"/>
<dbReference type="InterPro" id="IPR003788">
    <property type="entry name" value="NDUFAF7"/>
</dbReference>
<reference evidence="3 4" key="1">
    <citation type="submission" date="2022-02" db="EMBL/GenBank/DDBJ databases">
        <title>Paenibacillus sp. MBLB1776 Whole Genome Shotgun Sequencing.</title>
        <authorList>
            <person name="Hwang C.Y."/>
            <person name="Cho E.-S."/>
            <person name="Seo M.-J."/>
        </authorList>
    </citation>
    <scope>NUCLEOTIDE SEQUENCE [LARGE SCALE GENOMIC DNA]</scope>
    <source>
        <strain evidence="3 4">MBLB1776</strain>
    </source>
</reference>
<dbReference type="InterPro" id="IPR038375">
    <property type="entry name" value="NDUFAF7_sf"/>
</dbReference>
<keyword evidence="1 3" id="KW-0489">Methyltransferase</keyword>
<dbReference type="EC" id="2.1.1.-" evidence="3"/>
<dbReference type="AlphaFoldDB" id="A0AA96RGX1"/>
<dbReference type="RefSeq" id="WP_315607280.1">
    <property type="nucleotide sequence ID" value="NZ_CP130318.1"/>
</dbReference>
<organism evidence="3 4">
    <name type="scientific">Paenibacillus aurantius</name>
    <dbReference type="NCBI Taxonomy" id="2918900"/>
    <lineage>
        <taxon>Bacteria</taxon>
        <taxon>Bacillati</taxon>
        <taxon>Bacillota</taxon>
        <taxon>Bacilli</taxon>
        <taxon>Bacillales</taxon>
        <taxon>Paenibacillaceae</taxon>
        <taxon>Paenibacillus</taxon>
    </lineage>
</organism>
<accession>A0AA96RGX1</accession>
<dbReference type="Gene3D" id="3.40.50.12710">
    <property type="match status" value="1"/>
</dbReference>
<evidence type="ECO:0000256" key="1">
    <source>
        <dbReference type="ARBA" id="ARBA00022603"/>
    </source>
</evidence>
<dbReference type="GO" id="GO:0032259">
    <property type="term" value="P:methylation"/>
    <property type="evidence" value="ECO:0007669"/>
    <property type="project" value="UniProtKB-KW"/>
</dbReference>
<dbReference type="SUPFAM" id="SSF53335">
    <property type="entry name" value="S-adenosyl-L-methionine-dependent methyltransferases"/>
    <property type="match status" value="1"/>
</dbReference>
<dbReference type="PANTHER" id="PTHR12049">
    <property type="entry name" value="PROTEIN ARGININE METHYLTRANSFERASE NDUFAF7, MITOCHONDRIAL"/>
    <property type="match status" value="1"/>
</dbReference>
<evidence type="ECO:0000256" key="2">
    <source>
        <dbReference type="ARBA" id="ARBA00022679"/>
    </source>
</evidence>
<name>A0AA96RGX1_9BACL</name>
<keyword evidence="2 3" id="KW-0808">Transferase</keyword>